<dbReference type="Proteomes" id="UP000504606">
    <property type="component" value="Unplaced"/>
</dbReference>
<evidence type="ECO:0000256" key="1">
    <source>
        <dbReference type="SAM" id="MobiDB-lite"/>
    </source>
</evidence>
<sequence length="336" mass="36107">MTEAAAEPAAASTEKPTEDADAYKYDKPDKPLQDKPAEAETEAPAAAAATEKPADDDSYKYDAPMNPLDDKPSTEAADDDAYKYDAPANPLDDKPTEAAPAATEAPAAEDKFADDDSYKYEKPENALEDKPTEAAPEATEAPAGDKPADDGSYKYDTPEKPLEEAPTSVAPEAAQEASTPAPEAAPEAEGYIYPAPTESPGAAEAKADPDMKYLPPASDKMDDAKAPDMASPQQNEDGSYNYDKPSKTLESGSKSEMPDMKYLPPADKKDAEPDMPADMKTPDMAAPQQNEDVLFSFLIPFESFEETTYDNKVVVQNSSVLDSDKRLGYVTKNYLI</sequence>
<name>A0A9C6WYA7_FRAOC</name>
<feature type="compositionally biased region" description="Low complexity" evidence="1">
    <location>
        <begin position="1"/>
        <end position="14"/>
    </location>
</feature>
<reference evidence="3" key="1">
    <citation type="submission" date="2025-08" db="UniProtKB">
        <authorList>
            <consortium name="RefSeq"/>
        </authorList>
    </citation>
    <scope>IDENTIFICATION</scope>
    <source>
        <tissue evidence="3">Whole organism</tissue>
    </source>
</reference>
<dbReference type="AlphaFoldDB" id="A0A9C6WYA7"/>
<dbReference type="KEGG" id="foc:127750067"/>
<protein>
    <submittedName>
        <fullName evidence="3">Fibrous sheath CABYR-binding protein-like</fullName>
    </submittedName>
</protein>
<dbReference type="RefSeq" id="XP_052126571.1">
    <property type="nucleotide sequence ID" value="XM_052270611.1"/>
</dbReference>
<evidence type="ECO:0000313" key="2">
    <source>
        <dbReference type="Proteomes" id="UP000504606"/>
    </source>
</evidence>
<feature type="region of interest" description="Disordered" evidence="1">
    <location>
        <begin position="1"/>
        <end position="285"/>
    </location>
</feature>
<organism evidence="2 3">
    <name type="scientific">Frankliniella occidentalis</name>
    <name type="common">Western flower thrips</name>
    <name type="synonym">Euthrips occidentalis</name>
    <dbReference type="NCBI Taxonomy" id="133901"/>
    <lineage>
        <taxon>Eukaryota</taxon>
        <taxon>Metazoa</taxon>
        <taxon>Ecdysozoa</taxon>
        <taxon>Arthropoda</taxon>
        <taxon>Hexapoda</taxon>
        <taxon>Insecta</taxon>
        <taxon>Pterygota</taxon>
        <taxon>Neoptera</taxon>
        <taxon>Paraneoptera</taxon>
        <taxon>Thysanoptera</taxon>
        <taxon>Terebrantia</taxon>
        <taxon>Thripoidea</taxon>
        <taxon>Thripidae</taxon>
        <taxon>Frankliniella</taxon>
    </lineage>
</organism>
<feature type="compositionally biased region" description="Basic and acidic residues" evidence="1">
    <location>
        <begin position="15"/>
        <end position="38"/>
    </location>
</feature>
<gene>
    <name evidence="3" type="primary">LOC127750067</name>
</gene>
<feature type="compositionally biased region" description="Basic and acidic residues" evidence="1">
    <location>
        <begin position="146"/>
        <end position="163"/>
    </location>
</feature>
<feature type="compositionally biased region" description="Low complexity" evidence="1">
    <location>
        <begin position="97"/>
        <end position="106"/>
    </location>
</feature>
<feature type="compositionally biased region" description="Low complexity" evidence="1">
    <location>
        <begin position="170"/>
        <end position="196"/>
    </location>
</feature>
<feature type="compositionally biased region" description="Low complexity" evidence="1">
    <location>
        <begin position="133"/>
        <end position="142"/>
    </location>
</feature>
<accession>A0A9C6WYA7</accession>
<dbReference type="GeneID" id="127750067"/>
<evidence type="ECO:0000313" key="3">
    <source>
        <dbReference type="RefSeq" id="XP_052126571.1"/>
    </source>
</evidence>
<feature type="compositionally biased region" description="Low complexity" evidence="1">
    <location>
        <begin position="42"/>
        <end position="51"/>
    </location>
</feature>
<dbReference type="OrthoDB" id="10673775at2759"/>
<keyword evidence="2" id="KW-1185">Reference proteome</keyword>
<feature type="compositionally biased region" description="Basic and acidic residues" evidence="1">
    <location>
        <begin position="108"/>
        <end position="132"/>
    </location>
</feature>
<proteinExistence type="predicted"/>